<evidence type="ECO:0000313" key="2">
    <source>
        <dbReference type="EMBL" id="MFC5225698.1"/>
    </source>
</evidence>
<dbReference type="SUPFAM" id="SSF159501">
    <property type="entry name" value="EreA/ChaN-like"/>
    <property type="match status" value="1"/>
</dbReference>
<comment type="caution">
    <text evidence="2">The sequence shown here is derived from an EMBL/GenBank/DDBJ whole genome shotgun (WGS) entry which is preliminary data.</text>
</comment>
<dbReference type="PANTHER" id="PTHR31299">
    <property type="entry name" value="ESTERASE, PUTATIVE (AFU_ORTHOLOGUE AFUA_1G05850)-RELATED"/>
    <property type="match status" value="1"/>
</dbReference>
<dbReference type="Proteomes" id="UP001596156">
    <property type="component" value="Unassembled WGS sequence"/>
</dbReference>
<proteinExistence type="predicted"/>
<dbReference type="PANTHER" id="PTHR31299:SF0">
    <property type="entry name" value="ESTERASE, PUTATIVE (AFU_ORTHOLOGUE AFUA_1G05850)-RELATED"/>
    <property type="match status" value="1"/>
</dbReference>
<evidence type="ECO:0000313" key="3">
    <source>
        <dbReference type="Proteomes" id="UP001596156"/>
    </source>
</evidence>
<protein>
    <submittedName>
        <fullName evidence="2">Erythromycin esterase family protein</fullName>
    </submittedName>
</protein>
<dbReference type="InterPro" id="IPR007815">
    <property type="entry name" value="Emycin_Estase"/>
</dbReference>
<feature type="compositionally biased region" description="Basic and acidic residues" evidence="1">
    <location>
        <begin position="101"/>
        <end position="115"/>
    </location>
</feature>
<keyword evidence="3" id="KW-1185">Reference proteome</keyword>
<dbReference type="EMBL" id="JBHSKL010000015">
    <property type="protein sequence ID" value="MFC5225698.1"/>
    <property type="molecule type" value="Genomic_DNA"/>
</dbReference>
<sequence>MRGRSTHIGDARATGMAGAGTVDVGQLVRERRPAGDVVPVGFGPYEGTVMAADFRGARPRVMRVPPARPGSPEHRLHQAPPGRDALFCSPPAGTPPGQAADGDREGFGQVSDHRAIGVVHRPSRERWGNEEGTWPTGV</sequence>
<dbReference type="Pfam" id="PF05139">
    <property type="entry name" value="Erythro_esteras"/>
    <property type="match status" value="1"/>
</dbReference>
<gene>
    <name evidence="2" type="ORF">ACFPN6_14015</name>
</gene>
<dbReference type="InterPro" id="IPR052036">
    <property type="entry name" value="Hydrolase/PRTase-associated"/>
</dbReference>
<dbReference type="RefSeq" id="WP_344643737.1">
    <property type="nucleotide sequence ID" value="NZ_BAAASS010000005.1"/>
</dbReference>
<name>A0ABW0D5U1_STRFI</name>
<accession>A0ABW0D5U1</accession>
<reference evidence="3" key="1">
    <citation type="journal article" date="2019" name="Int. J. Syst. Evol. Microbiol.">
        <title>The Global Catalogue of Microorganisms (GCM) 10K type strain sequencing project: providing services to taxonomists for standard genome sequencing and annotation.</title>
        <authorList>
            <consortium name="The Broad Institute Genomics Platform"/>
            <consortium name="The Broad Institute Genome Sequencing Center for Infectious Disease"/>
            <person name="Wu L."/>
            <person name="Ma J."/>
        </authorList>
    </citation>
    <scope>NUCLEOTIDE SEQUENCE [LARGE SCALE GENOMIC DNA]</scope>
    <source>
        <strain evidence="3">CCM 8479</strain>
    </source>
</reference>
<dbReference type="Gene3D" id="3.40.1660.10">
    <property type="entry name" value="EreA-like (biosynthetic domain)"/>
    <property type="match status" value="1"/>
</dbReference>
<organism evidence="2 3">
    <name type="scientific">Streptomyces fimbriatus</name>
    <dbReference type="NCBI Taxonomy" id="68197"/>
    <lineage>
        <taxon>Bacteria</taxon>
        <taxon>Bacillati</taxon>
        <taxon>Actinomycetota</taxon>
        <taxon>Actinomycetes</taxon>
        <taxon>Kitasatosporales</taxon>
        <taxon>Streptomycetaceae</taxon>
        <taxon>Streptomyces</taxon>
    </lineage>
</organism>
<feature type="region of interest" description="Disordered" evidence="1">
    <location>
        <begin position="60"/>
        <end position="138"/>
    </location>
</feature>
<evidence type="ECO:0000256" key="1">
    <source>
        <dbReference type="SAM" id="MobiDB-lite"/>
    </source>
</evidence>